<dbReference type="InterPro" id="IPR015424">
    <property type="entry name" value="PyrdxlP-dep_Trfase"/>
</dbReference>
<dbReference type="Pfam" id="PF00282">
    <property type="entry name" value="Pyridoxal_deC"/>
    <property type="match status" value="1"/>
</dbReference>
<evidence type="ECO:0000313" key="6">
    <source>
        <dbReference type="EMBL" id="SFK26338.1"/>
    </source>
</evidence>
<sequence length="386" mass="43411">MKNSEHHIVHNSEDNEHTFDKQQLLTADISYQDLVDEASYHQRDDWAAHMTPSLAPYSQLGMQLALQHHGNLLSPDLYPKLKQAETEIRATLADEFGFSHARFTHGGSYSNLDALWQARNQSSHNKKMVYASEASHYSIIKACDILGIAFEAIPCNTDQQIDLAALEKKCAQDAPIAIIANMGTSATGAIDPIEEIMAISAKYASWLHIDAAWGGANLLIDENGLFKKFMPNVDSLSFDPHKSLFQPRPCSVLFSHSQAEHTNDINYLSEPPEKTISGSYGAELFLPLWLNWNLLGKNWFIDKITYRLKQAEYFACRLRQHTNWPVINHGTGIVCFKPDHDDLLAPLINNGTVSVIKLNQTRYHRVIFAGLDTSAEKLLKALRPFL</sequence>
<dbReference type="GO" id="GO:0008117">
    <property type="term" value="F:sphinganine-1-phosphate aldolase activity"/>
    <property type="evidence" value="ECO:0007669"/>
    <property type="project" value="TreeGrafter"/>
</dbReference>
<dbReference type="PANTHER" id="PTHR42735">
    <property type="match status" value="1"/>
</dbReference>
<evidence type="ECO:0000256" key="3">
    <source>
        <dbReference type="ARBA" id="ARBA00023239"/>
    </source>
</evidence>
<keyword evidence="3 5" id="KW-0456">Lyase</keyword>
<dbReference type="EMBL" id="FOSH01000007">
    <property type="protein sequence ID" value="SFK26338.1"/>
    <property type="molecule type" value="Genomic_DNA"/>
</dbReference>
<feature type="modified residue" description="N6-(pyridoxal phosphate)lysine" evidence="4">
    <location>
        <position position="242"/>
    </location>
</feature>
<comment type="similarity">
    <text evidence="5">Belongs to the group II decarboxylase family.</text>
</comment>
<dbReference type="InterPro" id="IPR050477">
    <property type="entry name" value="GrpII_AminoAcid_Decarb"/>
</dbReference>
<dbReference type="Proteomes" id="UP000198924">
    <property type="component" value="Unassembled WGS sequence"/>
</dbReference>
<evidence type="ECO:0000256" key="4">
    <source>
        <dbReference type="PIRSR" id="PIRSR602129-50"/>
    </source>
</evidence>
<dbReference type="AlphaFoldDB" id="A0A1I3Y3D3"/>
<evidence type="ECO:0000256" key="2">
    <source>
        <dbReference type="ARBA" id="ARBA00022898"/>
    </source>
</evidence>
<evidence type="ECO:0000313" key="7">
    <source>
        <dbReference type="Proteomes" id="UP000198924"/>
    </source>
</evidence>
<dbReference type="SUPFAM" id="SSF53383">
    <property type="entry name" value="PLP-dependent transferases"/>
    <property type="match status" value="1"/>
</dbReference>
<evidence type="ECO:0000256" key="5">
    <source>
        <dbReference type="RuleBase" id="RU000382"/>
    </source>
</evidence>
<dbReference type="STRING" id="45496.SAMN04488079_107118"/>
<accession>A0A1I3Y3D3</accession>
<reference evidence="7" key="1">
    <citation type="submission" date="2016-10" db="EMBL/GenBank/DDBJ databases">
        <authorList>
            <person name="Varghese N."/>
            <person name="Submissions S."/>
        </authorList>
    </citation>
    <scope>NUCLEOTIDE SEQUENCE [LARGE SCALE GENOMIC DNA]</scope>
    <source>
        <strain evidence="7">DSM 11578</strain>
    </source>
</reference>
<name>A0A1I3Y3D3_9GAMM</name>
<keyword evidence="7" id="KW-1185">Reference proteome</keyword>
<evidence type="ECO:0000256" key="1">
    <source>
        <dbReference type="ARBA" id="ARBA00001933"/>
    </source>
</evidence>
<gene>
    <name evidence="6" type="ORF">SAMN04488079_107118</name>
</gene>
<keyword evidence="2 4" id="KW-0663">Pyridoxal phosphate</keyword>
<protein>
    <submittedName>
        <fullName evidence="6">Glutamate or tyrosine decarboxylase</fullName>
    </submittedName>
</protein>
<proteinExistence type="inferred from homology"/>
<comment type="cofactor">
    <cofactor evidence="1 4 5">
        <name>pyridoxal 5'-phosphate</name>
        <dbReference type="ChEBI" id="CHEBI:597326"/>
    </cofactor>
</comment>
<dbReference type="GO" id="GO:0030170">
    <property type="term" value="F:pyridoxal phosphate binding"/>
    <property type="evidence" value="ECO:0007669"/>
    <property type="project" value="InterPro"/>
</dbReference>
<dbReference type="PANTHER" id="PTHR42735:SF6">
    <property type="entry name" value="SPHINGOSINE-1-PHOSPHATE LYASE 1"/>
    <property type="match status" value="1"/>
</dbReference>
<dbReference type="InterPro" id="IPR002129">
    <property type="entry name" value="PyrdxlP-dep_de-COase"/>
</dbReference>
<dbReference type="Gene3D" id="3.40.640.10">
    <property type="entry name" value="Type I PLP-dependent aspartate aminotransferase-like (Major domain)"/>
    <property type="match status" value="1"/>
</dbReference>
<dbReference type="RefSeq" id="WP_091713086.1">
    <property type="nucleotide sequence ID" value="NZ_FOSH01000007.1"/>
</dbReference>
<dbReference type="GO" id="GO:0016020">
    <property type="term" value="C:membrane"/>
    <property type="evidence" value="ECO:0007669"/>
    <property type="project" value="GOC"/>
</dbReference>
<dbReference type="InterPro" id="IPR015421">
    <property type="entry name" value="PyrdxlP-dep_Trfase_major"/>
</dbReference>
<dbReference type="GO" id="GO:0019752">
    <property type="term" value="P:carboxylic acid metabolic process"/>
    <property type="evidence" value="ECO:0007669"/>
    <property type="project" value="InterPro"/>
</dbReference>
<dbReference type="OrthoDB" id="9803665at2"/>
<dbReference type="GO" id="GO:0030149">
    <property type="term" value="P:sphingolipid catabolic process"/>
    <property type="evidence" value="ECO:0007669"/>
    <property type="project" value="TreeGrafter"/>
</dbReference>
<organism evidence="6 7">
    <name type="scientific">Methylophaga sulfidovorans</name>
    <dbReference type="NCBI Taxonomy" id="45496"/>
    <lineage>
        <taxon>Bacteria</taxon>
        <taxon>Pseudomonadati</taxon>
        <taxon>Pseudomonadota</taxon>
        <taxon>Gammaproteobacteria</taxon>
        <taxon>Thiotrichales</taxon>
        <taxon>Piscirickettsiaceae</taxon>
        <taxon>Methylophaga</taxon>
    </lineage>
</organism>